<dbReference type="KEGG" id="cmah:C1I91_12615"/>
<gene>
    <name evidence="4" type="ORF">C1I91_12615</name>
</gene>
<dbReference type="PRINTS" id="PR00133">
    <property type="entry name" value="GLHYDRLASE3"/>
</dbReference>
<dbReference type="Pfam" id="PF14310">
    <property type="entry name" value="Fn3-like"/>
    <property type="match status" value="1"/>
</dbReference>
<reference evidence="4 5" key="1">
    <citation type="submission" date="2018-01" db="EMBL/GenBank/DDBJ databases">
        <title>Genome Sequencing and Assembly of Anaerobacter polyendosporus strain CT4.</title>
        <authorList>
            <person name="Tachaapaikoon C."/>
            <person name="Sutheeworapong S."/>
            <person name="Jenjaroenpun P."/>
            <person name="Wongsurawat T."/>
            <person name="Nookeaw I."/>
            <person name="Cheawchanlertfa P."/>
            <person name="Kosugi A."/>
            <person name="Cheevadhanarak S."/>
            <person name="Ratanakhanokchai K."/>
        </authorList>
    </citation>
    <scope>NUCLEOTIDE SEQUENCE [LARGE SCALE GENOMIC DNA]</scope>
    <source>
        <strain evidence="4 5">CT4</strain>
    </source>
</reference>
<dbReference type="PANTHER" id="PTHR42715">
    <property type="entry name" value="BETA-GLUCOSIDASE"/>
    <property type="match status" value="1"/>
</dbReference>
<dbReference type="Pfam" id="PF01915">
    <property type="entry name" value="Glyco_hydro_3_C"/>
    <property type="match status" value="1"/>
</dbReference>
<dbReference type="Pfam" id="PF00933">
    <property type="entry name" value="Glyco_hydro_3"/>
    <property type="match status" value="1"/>
</dbReference>
<dbReference type="Gene3D" id="3.20.20.300">
    <property type="entry name" value="Glycoside hydrolase, family 3, N-terminal domain"/>
    <property type="match status" value="1"/>
</dbReference>
<evidence type="ECO:0000259" key="3">
    <source>
        <dbReference type="SMART" id="SM01217"/>
    </source>
</evidence>
<feature type="domain" description="Fibronectin type III-like" evidence="3">
    <location>
        <begin position="351"/>
        <end position="426"/>
    </location>
</feature>
<evidence type="ECO:0000313" key="5">
    <source>
        <dbReference type="Proteomes" id="UP000286268"/>
    </source>
</evidence>
<evidence type="ECO:0000256" key="2">
    <source>
        <dbReference type="ARBA" id="ARBA00022801"/>
    </source>
</evidence>
<dbReference type="Proteomes" id="UP000286268">
    <property type="component" value="Chromosome"/>
</dbReference>
<dbReference type="InterPro" id="IPR002772">
    <property type="entry name" value="Glyco_hydro_3_C"/>
</dbReference>
<proteinExistence type="inferred from homology"/>
<dbReference type="InterPro" id="IPR026891">
    <property type="entry name" value="Fn3-like"/>
</dbReference>
<evidence type="ECO:0000313" key="4">
    <source>
        <dbReference type="EMBL" id="QAA32414.1"/>
    </source>
</evidence>
<dbReference type="OrthoDB" id="9805821at2"/>
<dbReference type="EMBL" id="CP025746">
    <property type="protein sequence ID" value="QAA32414.1"/>
    <property type="molecule type" value="Genomic_DNA"/>
</dbReference>
<dbReference type="PANTHER" id="PTHR42715:SF10">
    <property type="entry name" value="BETA-GLUCOSIDASE"/>
    <property type="match status" value="1"/>
</dbReference>
<comment type="similarity">
    <text evidence="1">Belongs to the glycosyl hydrolase 3 family.</text>
</comment>
<dbReference type="InterPro" id="IPR001764">
    <property type="entry name" value="Glyco_hydro_3_N"/>
</dbReference>
<evidence type="ECO:0000256" key="1">
    <source>
        <dbReference type="ARBA" id="ARBA00005336"/>
    </source>
</evidence>
<dbReference type="RefSeq" id="WP_128213201.1">
    <property type="nucleotide sequence ID" value="NZ_CP025746.1"/>
</dbReference>
<organism evidence="4 5">
    <name type="scientific">Clostridium manihotivorum</name>
    <dbReference type="NCBI Taxonomy" id="2320868"/>
    <lineage>
        <taxon>Bacteria</taxon>
        <taxon>Bacillati</taxon>
        <taxon>Bacillota</taxon>
        <taxon>Clostridia</taxon>
        <taxon>Eubacteriales</taxon>
        <taxon>Clostridiaceae</taxon>
        <taxon>Clostridium</taxon>
    </lineage>
</organism>
<dbReference type="InterPro" id="IPR036962">
    <property type="entry name" value="Glyco_hydro_3_N_sf"/>
</dbReference>
<dbReference type="SUPFAM" id="SSF51445">
    <property type="entry name" value="(Trans)glycosidases"/>
    <property type="match status" value="1"/>
</dbReference>
<dbReference type="InterPro" id="IPR017853">
    <property type="entry name" value="GH"/>
</dbReference>
<dbReference type="Gene3D" id="2.60.40.10">
    <property type="entry name" value="Immunoglobulins"/>
    <property type="match status" value="1"/>
</dbReference>
<accession>A0A3R5UFI7</accession>
<keyword evidence="5" id="KW-1185">Reference proteome</keyword>
<dbReference type="GO" id="GO:0004553">
    <property type="term" value="F:hydrolase activity, hydrolyzing O-glycosyl compounds"/>
    <property type="evidence" value="ECO:0007669"/>
    <property type="project" value="InterPro"/>
</dbReference>
<dbReference type="SMART" id="SM01217">
    <property type="entry name" value="Fn3_like"/>
    <property type="match status" value="1"/>
</dbReference>
<dbReference type="AlphaFoldDB" id="A0A3R5UFI7"/>
<dbReference type="SUPFAM" id="SSF52279">
    <property type="entry name" value="Beta-D-glucan exohydrolase, C-terminal domain"/>
    <property type="match status" value="1"/>
</dbReference>
<dbReference type="Gene3D" id="3.40.50.1700">
    <property type="entry name" value="Glycoside hydrolase family 3 C-terminal domain"/>
    <property type="match status" value="1"/>
</dbReference>
<protein>
    <submittedName>
        <fullName evidence="4">Beta-glucosidase</fullName>
    </submittedName>
</protein>
<keyword evidence="2" id="KW-0378">Hydrolase</keyword>
<dbReference type="InterPro" id="IPR036881">
    <property type="entry name" value="Glyco_hydro_3_C_sf"/>
</dbReference>
<sequence length="807" mass="89718">MNKWQRSRFQPNLPLGNNGERVTACKAHRELSKNAAKEGMVLLKNQENVLPLSKGSKVALFGKGCFDYVKGGGGSGDVTVEYIINLYDGMKILDGHVTVFEELSEFYRENVKQQYESGAVPGMTVEPEVPKALLKKACTFTDTAVITICRFSGEGWDRKSVVDTENKNLWEFEEAMTKKSGELFENGDFYLTHAEAAMVNIVKEHFSKVIVIMNVGGMVDTSWFVDDASIQSVLMAWQGGMEGGLATAELLCGIGNPSGKLADSFAKRLEDYPSTYNFHESEAYVDYTDDIYVGYRYFETIPGAADKVNYPFGFGLSYTSFNWSVTSIKEQQGMIEFLVSVTNTGDIEGKEVIQIYAGAPQGLLGKPAKSLVAFKKTRLLKPGETQLLKLEFSVEAMASYDDLGKVQRSAYVLEAGDYVFYVGTSVRQVEKVSFVYTVEQDRVTIQLSESIAPTSLKERMVSDGSFEKLPLKEANDPNACGIEKLSAEMMEGYSPAVRARESYQLWKEPFKKGIRIFDEVAEGKLTVEDFLSQMTDEEVCHLLGGQPNTGVGNTFGYGNMPEYGIPNVMTADGPAGLRIAPQCGVNTTAWPCSTLLACTWDRDIVYSVGEAGAKEVKENNIALWLAPAINIHRSPLCGRNFEYYSEDPFLTGKLAAAMVNGIQSQHIGATVKHFALNNKETNRKNSDSRVSERAAREIYLKAFEIVAKEADPWSIMTSYNIINGHRASENKELLEDILRGEWGWKGMVTTDWWTCGEHYKEVKAGNDVKMGCGYPQRLLQAKELGFISREELEICAKRILELILKID</sequence>
<dbReference type="InterPro" id="IPR013783">
    <property type="entry name" value="Ig-like_fold"/>
</dbReference>
<name>A0A3R5UFI7_9CLOT</name>
<dbReference type="InterPro" id="IPR050288">
    <property type="entry name" value="Cellulose_deg_GH3"/>
</dbReference>
<dbReference type="GO" id="GO:0005975">
    <property type="term" value="P:carbohydrate metabolic process"/>
    <property type="evidence" value="ECO:0007669"/>
    <property type="project" value="InterPro"/>
</dbReference>